<evidence type="ECO:0000313" key="1">
    <source>
        <dbReference type="EMBL" id="AKU97591.1"/>
    </source>
</evidence>
<dbReference type="KEGG" id="llu:AKJ09_04255"/>
<dbReference type="GO" id="GO:0030246">
    <property type="term" value="F:carbohydrate binding"/>
    <property type="evidence" value="ECO:0007669"/>
    <property type="project" value="InterPro"/>
</dbReference>
<dbReference type="CDD" id="cd08547">
    <property type="entry name" value="Type_II_cohesin"/>
    <property type="match status" value="1"/>
</dbReference>
<dbReference type="STRING" id="1391654.AKJ09_04255"/>
<reference evidence="1 2" key="1">
    <citation type="submission" date="2015-08" db="EMBL/GenBank/DDBJ databases">
        <authorList>
            <person name="Babu N.S."/>
            <person name="Beckwith C.J."/>
            <person name="Beseler K.G."/>
            <person name="Brison A."/>
            <person name="Carone J.V."/>
            <person name="Caskin T.P."/>
            <person name="Diamond M."/>
            <person name="Durham M.E."/>
            <person name="Foxe J.M."/>
            <person name="Go M."/>
            <person name="Henderson B.A."/>
            <person name="Jones I.B."/>
            <person name="McGettigan J.A."/>
            <person name="Micheletti S.J."/>
            <person name="Nasrallah M.E."/>
            <person name="Ortiz D."/>
            <person name="Piller C.R."/>
            <person name="Privatt S.R."/>
            <person name="Schneider S.L."/>
            <person name="Sharp S."/>
            <person name="Smith T.C."/>
            <person name="Stanton J.D."/>
            <person name="Ullery H.E."/>
            <person name="Wilson R.J."/>
            <person name="Serrano M.G."/>
            <person name="Buck G."/>
            <person name="Lee V."/>
            <person name="Wang Y."/>
            <person name="Carvalho R."/>
            <person name="Voegtly L."/>
            <person name="Shi R."/>
            <person name="Duckworth R."/>
            <person name="Johnson A."/>
            <person name="Loviza R."/>
            <person name="Walstead R."/>
            <person name="Shah Z."/>
            <person name="Kiflezghi M."/>
            <person name="Wade K."/>
            <person name="Ball S.L."/>
            <person name="Bradley K.W."/>
            <person name="Asai D.J."/>
            <person name="Bowman C.A."/>
            <person name="Russell D.A."/>
            <person name="Pope W.H."/>
            <person name="Jacobs-Sera D."/>
            <person name="Hendrix R.W."/>
            <person name="Hatfull G.F."/>
        </authorList>
    </citation>
    <scope>NUCLEOTIDE SEQUENCE [LARGE SCALE GENOMIC DNA]</scope>
    <source>
        <strain evidence="1 2">DSM 27648</strain>
    </source>
</reference>
<dbReference type="AlphaFoldDB" id="A0A0K1PW13"/>
<dbReference type="InterPro" id="IPR008965">
    <property type="entry name" value="CBM2/CBM3_carb-bd_dom_sf"/>
</dbReference>
<dbReference type="Gene3D" id="2.60.40.680">
    <property type="match status" value="1"/>
</dbReference>
<organism evidence="1 2">
    <name type="scientific">Labilithrix luteola</name>
    <dbReference type="NCBI Taxonomy" id="1391654"/>
    <lineage>
        <taxon>Bacteria</taxon>
        <taxon>Pseudomonadati</taxon>
        <taxon>Myxococcota</taxon>
        <taxon>Polyangia</taxon>
        <taxon>Polyangiales</taxon>
        <taxon>Labilitrichaceae</taxon>
        <taxon>Labilithrix</taxon>
    </lineage>
</organism>
<accession>A0A0K1PW13</accession>
<proteinExistence type="predicted"/>
<name>A0A0K1PW13_9BACT</name>
<protein>
    <recommendedName>
        <fullName evidence="3">Cohesin domain-containing protein</fullName>
    </recommendedName>
</protein>
<gene>
    <name evidence="1" type="ORF">AKJ09_04255</name>
</gene>
<keyword evidence="2" id="KW-1185">Reference proteome</keyword>
<sequence length="169" mass="18436">MLFPVLVATMTAFGCGRTEQKEPPPVTASPPEDEAATVALDTRFDGDHVIIDVLAYGVANVHGIAFRVSFDPSVLHFASALTGPAWSKQAMALAKEGTPGQLAVLWTEEGELTFVDAKPRTVLGTLVFDRLDKGRPLTGQAFRFRPERSRLMDRKGNTVRVAWRDALVD</sequence>
<dbReference type="EMBL" id="CP012333">
    <property type="protein sequence ID" value="AKU97591.1"/>
    <property type="molecule type" value="Genomic_DNA"/>
</dbReference>
<evidence type="ECO:0008006" key="3">
    <source>
        <dbReference type="Google" id="ProtNLM"/>
    </source>
</evidence>
<dbReference type="SUPFAM" id="SSF49384">
    <property type="entry name" value="Carbohydrate-binding domain"/>
    <property type="match status" value="1"/>
</dbReference>
<dbReference type="Proteomes" id="UP000064967">
    <property type="component" value="Chromosome"/>
</dbReference>
<evidence type="ECO:0000313" key="2">
    <source>
        <dbReference type="Proteomes" id="UP000064967"/>
    </source>
</evidence>